<sequence>MSFGDPKNPYGPPPQQQPPAPGYGYPQQTPPQQPGYGYPTAPPVSQGYGGYPDGPVAIPGGVKGARIMLYVLGAFQVIGGVALMVASAWFADYISDSANADGSLSSEDTDTIANFGAGVFIAFGVVALGFAAWGILTATKFSTGGNGIRISAIVYASFVTAFSVVSLISANVFALISLALGILIIVFCSKRDAGQWFNRPRY</sequence>
<evidence type="ECO:0000256" key="1">
    <source>
        <dbReference type="SAM" id="MobiDB-lite"/>
    </source>
</evidence>
<reference evidence="3 4" key="2">
    <citation type="journal article" date="2023" name="ChemBioChem">
        <title>Acyltransferase Domain Exchange between Two Independent Type I Polyketide Synthases in the Same Producer Strain of Macrolide Antibiotics.</title>
        <authorList>
            <person name="Kudo F."/>
            <person name="Kishikawa K."/>
            <person name="Tsuboi K."/>
            <person name="Kido T."/>
            <person name="Usui T."/>
            <person name="Hashimoto J."/>
            <person name="Shin-Ya K."/>
            <person name="Miyanaga A."/>
            <person name="Eguchi T."/>
        </authorList>
    </citation>
    <scope>NUCLEOTIDE SEQUENCE [LARGE SCALE GENOMIC DNA]</scope>
    <source>
        <strain evidence="3 4">A-8890</strain>
    </source>
</reference>
<protein>
    <recommendedName>
        <fullName evidence="5">Integral membrane protein</fullName>
    </recommendedName>
</protein>
<evidence type="ECO:0008006" key="5">
    <source>
        <dbReference type="Google" id="ProtNLM"/>
    </source>
</evidence>
<gene>
    <name evidence="3" type="ORF">SGFS_073370</name>
</gene>
<keyword evidence="2" id="KW-0472">Membrane</keyword>
<feature type="region of interest" description="Disordered" evidence="1">
    <location>
        <begin position="1"/>
        <end position="42"/>
    </location>
</feature>
<feature type="transmembrane region" description="Helical" evidence="2">
    <location>
        <begin position="111"/>
        <end position="136"/>
    </location>
</feature>
<accession>A0ABM7FI50</accession>
<keyword evidence="2" id="KW-0812">Transmembrane</keyword>
<evidence type="ECO:0000256" key="2">
    <source>
        <dbReference type="SAM" id="Phobius"/>
    </source>
</evidence>
<evidence type="ECO:0000313" key="4">
    <source>
        <dbReference type="Proteomes" id="UP001321542"/>
    </source>
</evidence>
<keyword evidence="4" id="KW-1185">Reference proteome</keyword>
<feature type="transmembrane region" description="Helical" evidence="2">
    <location>
        <begin position="67"/>
        <end position="91"/>
    </location>
</feature>
<dbReference type="Proteomes" id="UP001321542">
    <property type="component" value="Chromosome"/>
</dbReference>
<feature type="transmembrane region" description="Helical" evidence="2">
    <location>
        <begin position="148"/>
        <end position="166"/>
    </location>
</feature>
<reference evidence="3 4" key="1">
    <citation type="journal article" date="2010" name="ChemBioChem">
        <title>Cloning and characterization of the biosynthetic gene cluster of 16-membered macrolide antibiotic FD-891: involvement of a dual functional cytochrome P450 monooxygenase catalyzing epoxidation and hydroxylation.</title>
        <authorList>
            <person name="Kudo F."/>
            <person name="Motegi A."/>
            <person name="Mizoue K."/>
            <person name="Eguchi T."/>
        </authorList>
    </citation>
    <scope>NUCLEOTIDE SEQUENCE [LARGE SCALE GENOMIC DNA]</scope>
    <source>
        <strain evidence="3 4">A-8890</strain>
    </source>
</reference>
<dbReference type="RefSeq" id="WP_286256318.1">
    <property type="nucleotide sequence ID" value="NZ_AP018448.1"/>
</dbReference>
<keyword evidence="2" id="KW-1133">Transmembrane helix</keyword>
<feature type="compositionally biased region" description="Pro residues" evidence="1">
    <location>
        <begin position="9"/>
        <end position="21"/>
    </location>
</feature>
<proteinExistence type="predicted"/>
<dbReference type="EMBL" id="AP018448">
    <property type="protein sequence ID" value="BBC36043.1"/>
    <property type="molecule type" value="Genomic_DNA"/>
</dbReference>
<evidence type="ECO:0000313" key="3">
    <source>
        <dbReference type="EMBL" id="BBC36043.1"/>
    </source>
</evidence>
<organism evidence="3 4">
    <name type="scientific">Streptomyces graminofaciens</name>
    <dbReference type="NCBI Taxonomy" id="68212"/>
    <lineage>
        <taxon>Bacteria</taxon>
        <taxon>Bacillati</taxon>
        <taxon>Actinomycetota</taxon>
        <taxon>Actinomycetes</taxon>
        <taxon>Kitasatosporales</taxon>
        <taxon>Streptomycetaceae</taxon>
        <taxon>Streptomyces</taxon>
    </lineage>
</organism>
<feature type="transmembrane region" description="Helical" evidence="2">
    <location>
        <begin position="172"/>
        <end position="189"/>
    </location>
</feature>
<name>A0ABM7FI50_9ACTN</name>